<evidence type="ECO:0000259" key="3">
    <source>
        <dbReference type="SMART" id="SM00831"/>
    </source>
</evidence>
<dbReference type="SMART" id="SM00831">
    <property type="entry name" value="Cation_ATPase_N"/>
    <property type="match status" value="1"/>
</dbReference>
<name>A0ABW8LK61_9ACTN</name>
<keyword evidence="2" id="KW-0812">Transmembrane</keyword>
<dbReference type="RefSeq" id="WP_404746420.1">
    <property type="nucleotide sequence ID" value="NZ_JBJDQH010000005.1"/>
</dbReference>
<protein>
    <submittedName>
        <fullName evidence="4">Cation-transporting P-type ATPase</fullName>
    </submittedName>
</protein>
<dbReference type="EMBL" id="JBJDQH010000005">
    <property type="protein sequence ID" value="MFK4266298.1"/>
    <property type="molecule type" value="Genomic_DNA"/>
</dbReference>
<evidence type="ECO:0000313" key="5">
    <source>
        <dbReference type="Proteomes" id="UP001620295"/>
    </source>
</evidence>
<evidence type="ECO:0000256" key="2">
    <source>
        <dbReference type="SAM" id="Phobius"/>
    </source>
</evidence>
<evidence type="ECO:0000256" key="1">
    <source>
        <dbReference type="SAM" id="MobiDB-lite"/>
    </source>
</evidence>
<reference evidence="4 5" key="1">
    <citation type="submission" date="2024-11" db="EMBL/GenBank/DDBJ databases">
        <title>The Natural Products Discovery Center: Release of the First 8490 Sequenced Strains for Exploring Actinobacteria Biosynthetic Diversity.</title>
        <authorList>
            <person name="Kalkreuter E."/>
            <person name="Kautsar S.A."/>
            <person name="Yang D."/>
            <person name="Bader C.D."/>
            <person name="Teijaro C.N."/>
            <person name="Fluegel L."/>
            <person name="Davis C.M."/>
            <person name="Simpson J.R."/>
            <person name="Lauterbach L."/>
            <person name="Steele A.D."/>
            <person name="Gui C."/>
            <person name="Meng S."/>
            <person name="Li G."/>
            <person name="Viehrig K."/>
            <person name="Ye F."/>
            <person name="Su P."/>
            <person name="Kiefer A.F."/>
            <person name="Nichols A."/>
            <person name="Cepeda A.J."/>
            <person name="Yan W."/>
            <person name="Fan B."/>
            <person name="Jiang Y."/>
            <person name="Adhikari A."/>
            <person name="Zheng C.-J."/>
            <person name="Schuster L."/>
            <person name="Cowan T.M."/>
            <person name="Smanski M.J."/>
            <person name="Chevrette M.G."/>
            <person name="De Carvalho L.P.S."/>
            <person name="Shen B."/>
        </authorList>
    </citation>
    <scope>NUCLEOTIDE SEQUENCE [LARGE SCALE GENOMIC DNA]</scope>
    <source>
        <strain evidence="4 5">NPDC020863</strain>
    </source>
</reference>
<proteinExistence type="predicted"/>
<dbReference type="Gene3D" id="2.70.150.10">
    <property type="entry name" value="Calcium-transporting ATPase, cytoplasmic transduction domain A"/>
    <property type="match status" value="1"/>
</dbReference>
<feature type="domain" description="Cation-transporting P-type ATPase N-terminal" evidence="3">
    <location>
        <begin position="5"/>
        <end position="80"/>
    </location>
</feature>
<dbReference type="InterPro" id="IPR023298">
    <property type="entry name" value="ATPase_P-typ_TM_dom_sf"/>
</dbReference>
<organism evidence="4 5">
    <name type="scientific">Streptomyces milbemycinicus</name>
    <dbReference type="NCBI Taxonomy" id="476552"/>
    <lineage>
        <taxon>Bacteria</taxon>
        <taxon>Bacillati</taxon>
        <taxon>Actinomycetota</taxon>
        <taxon>Actinomycetes</taxon>
        <taxon>Kitasatosporales</taxon>
        <taxon>Streptomycetaceae</taxon>
        <taxon>Streptomyces</taxon>
    </lineage>
</organism>
<dbReference type="SUPFAM" id="SSF81665">
    <property type="entry name" value="Calcium ATPase, transmembrane domain M"/>
    <property type="match status" value="1"/>
</dbReference>
<comment type="caution">
    <text evidence="4">The sequence shown here is derived from an EMBL/GenBank/DDBJ whole genome shotgun (WGS) entry which is preliminary data.</text>
</comment>
<dbReference type="Proteomes" id="UP001620295">
    <property type="component" value="Unassembled WGS sequence"/>
</dbReference>
<feature type="region of interest" description="Disordered" evidence="1">
    <location>
        <begin position="1"/>
        <end position="31"/>
    </location>
</feature>
<dbReference type="InterPro" id="IPR004014">
    <property type="entry name" value="ATPase_P-typ_cation-transptr_N"/>
</dbReference>
<feature type="compositionally biased region" description="Basic and acidic residues" evidence="1">
    <location>
        <begin position="9"/>
        <end position="18"/>
    </location>
</feature>
<dbReference type="Pfam" id="PF00690">
    <property type="entry name" value="Cation_ATPase_N"/>
    <property type="match status" value="1"/>
</dbReference>
<dbReference type="Gene3D" id="1.20.1110.10">
    <property type="entry name" value="Calcium-transporting ATPase, transmembrane domain"/>
    <property type="match status" value="1"/>
</dbReference>
<keyword evidence="2" id="KW-0472">Membrane</keyword>
<sequence length="168" mass="18780">MNRRRGSRRPGEDVEELRSTTPAEEDLSPEEAARRLELCGPNEVQVEPRTPVWRRGLQQLRDPLILVLLVAAALTIATGDLSDAAVILLVITVNTVVGVVQEVRAEAAVMALSAMSAPAARVVRDGANVPYRLPRWCPATWSWWPRGTSFPRTETCWPRRCCWRTSPR</sequence>
<evidence type="ECO:0000313" key="4">
    <source>
        <dbReference type="EMBL" id="MFK4266298.1"/>
    </source>
</evidence>
<keyword evidence="5" id="KW-1185">Reference proteome</keyword>
<gene>
    <name evidence="4" type="ORF">ACI2L5_15315</name>
</gene>
<feature type="transmembrane region" description="Helical" evidence="2">
    <location>
        <begin position="64"/>
        <end position="91"/>
    </location>
</feature>
<keyword evidence="2" id="KW-1133">Transmembrane helix</keyword>
<dbReference type="PANTHER" id="PTHR42861">
    <property type="entry name" value="CALCIUM-TRANSPORTING ATPASE"/>
    <property type="match status" value="1"/>
</dbReference>
<accession>A0ABW8LK61</accession>